<dbReference type="WBParaSite" id="SRAE_2000343800.1">
    <property type="protein sequence ID" value="SRAE_2000343800.1"/>
    <property type="gene ID" value="WBGene00263660"/>
</dbReference>
<dbReference type="SUPFAM" id="SSF52540">
    <property type="entry name" value="P-loop containing nucleoside triphosphate hydrolases"/>
    <property type="match status" value="2"/>
</dbReference>
<keyword evidence="1" id="KW-0479">Metal-binding</keyword>
<dbReference type="InterPro" id="IPR006554">
    <property type="entry name" value="Helicase-like_DEXD_c2"/>
</dbReference>
<evidence type="ECO:0000256" key="7">
    <source>
        <dbReference type="ARBA" id="ARBA00023014"/>
    </source>
</evidence>
<dbReference type="GO" id="GO:0016818">
    <property type="term" value="F:hydrolase activity, acting on acid anhydrides, in phosphorus-containing anhydrides"/>
    <property type="evidence" value="ECO:0007669"/>
    <property type="project" value="InterPro"/>
</dbReference>
<dbReference type="GO" id="GO:0005524">
    <property type="term" value="F:ATP binding"/>
    <property type="evidence" value="ECO:0007669"/>
    <property type="project" value="UniProtKB-KW"/>
</dbReference>
<evidence type="ECO:0000256" key="2">
    <source>
        <dbReference type="ARBA" id="ARBA00022741"/>
    </source>
</evidence>
<dbReference type="WormBase" id="SRAE_2000343800">
    <property type="protein sequence ID" value="SRP03069"/>
    <property type="gene ID" value="WBGene00263660"/>
</dbReference>
<evidence type="ECO:0000313" key="13">
    <source>
        <dbReference type="WBParaSite" id="SRAE_2000343800.1"/>
    </source>
</evidence>
<dbReference type="InterPro" id="IPR045028">
    <property type="entry name" value="DinG/Rad3-like"/>
</dbReference>
<dbReference type="PROSITE" id="PS51193">
    <property type="entry name" value="HELICASE_ATP_BIND_2"/>
    <property type="match status" value="1"/>
</dbReference>
<proteinExistence type="predicted"/>
<dbReference type="STRING" id="34506.A0A090LKU9"/>
<dbReference type="GO" id="GO:0051536">
    <property type="term" value="F:iron-sulfur cluster binding"/>
    <property type="evidence" value="ECO:0007669"/>
    <property type="project" value="UniProtKB-KW"/>
</dbReference>
<organism evidence="11">
    <name type="scientific">Strongyloides ratti</name>
    <name type="common">Parasitic roundworm</name>
    <dbReference type="NCBI Taxonomy" id="34506"/>
    <lineage>
        <taxon>Eukaryota</taxon>
        <taxon>Metazoa</taxon>
        <taxon>Ecdysozoa</taxon>
        <taxon>Nematoda</taxon>
        <taxon>Chromadorea</taxon>
        <taxon>Rhabditida</taxon>
        <taxon>Tylenchina</taxon>
        <taxon>Panagrolaimomorpha</taxon>
        <taxon>Strongyloidoidea</taxon>
        <taxon>Strongyloididae</taxon>
        <taxon>Strongyloides</taxon>
    </lineage>
</organism>
<dbReference type="GO" id="GO:0006289">
    <property type="term" value="P:nucleotide-excision repair"/>
    <property type="evidence" value="ECO:0007669"/>
    <property type="project" value="TreeGrafter"/>
</dbReference>
<dbReference type="PANTHER" id="PTHR11472:SF47">
    <property type="entry name" value="FANCONI ANEMIA GROUP J PROTEIN"/>
    <property type="match status" value="1"/>
</dbReference>
<evidence type="ECO:0000256" key="4">
    <source>
        <dbReference type="ARBA" id="ARBA00022806"/>
    </source>
</evidence>
<evidence type="ECO:0000313" key="12">
    <source>
        <dbReference type="Proteomes" id="UP000035682"/>
    </source>
</evidence>
<dbReference type="eggNOG" id="KOG1132">
    <property type="taxonomic scope" value="Eukaryota"/>
</dbReference>
<evidence type="ECO:0000313" key="14">
    <source>
        <dbReference type="WormBase" id="SRAE_2000343800"/>
    </source>
</evidence>
<sequence length="1002" mass="114922">MPKNKFGREVDQKSITLFAESDKKRAKKRAKISIRVEAEKCQSIVMHNRKIQFPGNLTPYGSQMMIIHKNIYSFDRGLNVLLESPTGSGKTIALLSSALAWLHDYDTKRELSMKSCPKHSKKKKEQDKVEKVFQNIINKDKEDVKRRRTLNLCENIDFDEIFGMKQEVGENNVSEIFNKSCLDVIPHANNSEKKDNSSIITPYSTTKDTSLVESFAKLTKVKSDVSNNGNEMYKIKSIKSESISRESSTKSECTSDSLKDELECTCLKKVVIYYATRTHRQIAQVVKEFKRLPYGHDKSVRHTILSSRENCCVNNEVKYSSENITTTCININSTAKKESFKTNGCSFKENIVKIFKGKCGNLRNDLIENDTPVWDLEEIVDYGEARGFCPYFATFSCLRNDANLVFCPFPYLIDPAIRKCSQIFLSNDIVILDEAHNIEDFCRDSSSFEFSEKELIHSLNDLYNKHQQILSFSNVTCFNIQDSSDALAKLNVYKSNLKVLYEFLKMVLQWFRSFANEVLNVPTKDKVRSKVFTTHFIYQTTELFRLDGYLKSSEILKELEKVFNGLSNDKDEFIDDKETKEGLKLITEDLEVFKPCRLTLNCIGKFINFCYFFNFNPSAYRLNYSITETSSDFNIFSFDYQQNSMIHDSDVLYSNEHQYMNNVGLSQHPVMGHFIAGEPYTVIKENCVVKMNLWCMDPSICFKDAFKDTLSVVLASGTLSPIKTFASELGTQFTQIGQGRQIIPKEQIFTCIIPKGPHGIELTCSSSCLKKSDQGGGVTVIEELAYLIFDICQTVEKGILVFVPNYNLIDLICNAMMNLGLMKDLKKVKTVLKEPKRGGELDRVINEYKHAIKNHHKISSTCTGAVMFAVFRGKISEGIDFPDDLARCVISIGIPYPSLGQPQISEKIKYNETFYKNENLLNGSEWYKSQAYRALNQALGRCLRHRNDWGIILLVDYRFIEQVYKNDDSMISNWVKENLRKIDNFPSLINQIKMFTKERCRS</sequence>
<keyword evidence="4" id="KW-0347">Helicase</keyword>
<dbReference type="SMART" id="SM00491">
    <property type="entry name" value="HELICc2"/>
    <property type="match status" value="1"/>
</dbReference>
<evidence type="ECO:0000313" key="11">
    <source>
        <dbReference type="EMBL" id="CEF68783.1"/>
    </source>
</evidence>
<dbReference type="SMART" id="SM00488">
    <property type="entry name" value="DEXDc2"/>
    <property type="match status" value="1"/>
</dbReference>
<dbReference type="PANTHER" id="PTHR11472">
    <property type="entry name" value="DNA REPAIR DEAD HELICASE RAD3/XP-D SUBFAMILY MEMBER"/>
    <property type="match status" value="1"/>
</dbReference>
<reference evidence="11 12" key="1">
    <citation type="submission" date="2014-09" db="EMBL/GenBank/DDBJ databases">
        <authorList>
            <person name="Martin A.A."/>
        </authorList>
    </citation>
    <scope>NUCLEOTIDE SEQUENCE</scope>
    <source>
        <strain evidence="12">ED321</strain>
        <strain evidence="11">ED321 Heterogonic</strain>
    </source>
</reference>
<dbReference type="Gene3D" id="3.40.50.300">
    <property type="entry name" value="P-loop containing nucleotide triphosphate hydrolases"/>
    <property type="match status" value="3"/>
</dbReference>
<name>A0A090LKU9_STRRB</name>
<keyword evidence="7" id="KW-0411">Iron-sulfur</keyword>
<dbReference type="CDD" id="cd18788">
    <property type="entry name" value="SF2_C_XPD"/>
    <property type="match status" value="1"/>
</dbReference>
<dbReference type="GO" id="GO:1990918">
    <property type="term" value="P:double-strand break repair involved in meiotic recombination"/>
    <property type="evidence" value="ECO:0007669"/>
    <property type="project" value="TreeGrafter"/>
</dbReference>
<dbReference type="InterPro" id="IPR010614">
    <property type="entry name" value="RAD3-like_helicase_DEAD"/>
</dbReference>
<dbReference type="GeneID" id="36381153"/>
<dbReference type="InterPro" id="IPR006555">
    <property type="entry name" value="ATP-dep_Helicase_C"/>
</dbReference>
<evidence type="ECO:0000256" key="5">
    <source>
        <dbReference type="ARBA" id="ARBA00022840"/>
    </source>
</evidence>
<evidence type="ECO:0000259" key="9">
    <source>
        <dbReference type="PROSITE" id="PS50222"/>
    </source>
</evidence>
<dbReference type="Pfam" id="PF13307">
    <property type="entry name" value="Helicase_C_2"/>
    <property type="match status" value="1"/>
</dbReference>
<keyword evidence="12" id="KW-1185">Reference proteome</keyword>
<dbReference type="PROSITE" id="PS50222">
    <property type="entry name" value="EF_HAND_2"/>
    <property type="match status" value="1"/>
</dbReference>
<dbReference type="CTD" id="36381153"/>
<dbReference type="GO" id="GO:0003678">
    <property type="term" value="F:DNA helicase activity"/>
    <property type="evidence" value="ECO:0007669"/>
    <property type="project" value="InterPro"/>
</dbReference>
<dbReference type="InterPro" id="IPR027417">
    <property type="entry name" value="P-loop_NTPase"/>
</dbReference>
<keyword evidence="2" id="KW-0547">Nucleotide-binding</keyword>
<evidence type="ECO:0000256" key="8">
    <source>
        <dbReference type="ARBA" id="ARBA00023235"/>
    </source>
</evidence>
<dbReference type="InterPro" id="IPR002048">
    <property type="entry name" value="EF_hand_dom"/>
</dbReference>
<evidence type="ECO:0000256" key="3">
    <source>
        <dbReference type="ARBA" id="ARBA00022801"/>
    </source>
</evidence>
<dbReference type="RefSeq" id="XP_024507983.1">
    <property type="nucleotide sequence ID" value="XM_024654631.1"/>
</dbReference>
<dbReference type="InterPro" id="IPR014013">
    <property type="entry name" value="Helic_SF1/SF2_ATP-bd_DinG/Rad3"/>
</dbReference>
<dbReference type="OMA" id="FSNDNAR"/>
<evidence type="ECO:0000256" key="6">
    <source>
        <dbReference type="ARBA" id="ARBA00023004"/>
    </source>
</evidence>
<protein>
    <submittedName>
        <fullName evidence="11 13">Fanconi anemia group J protein</fullName>
    </submittedName>
</protein>
<evidence type="ECO:0000259" key="10">
    <source>
        <dbReference type="PROSITE" id="PS51193"/>
    </source>
</evidence>
<keyword evidence="6" id="KW-0408">Iron</keyword>
<accession>A0A090LKU9</accession>
<gene>
    <name evidence="11 13 14" type="ORF">SRAE_2000343800</name>
</gene>
<dbReference type="Pfam" id="PF06733">
    <property type="entry name" value="DEAD_2"/>
    <property type="match status" value="1"/>
</dbReference>
<dbReference type="GO" id="GO:0003677">
    <property type="term" value="F:DNA binding"/>
    <property type="evidence" value="ECO:0007669"/>
    <property type="project" value="InterPro"/>
</dbReference>
<feature type="domain" description="EF-hand" evidence="9">
    <location>
        <begin position="554"/>
        <end position="589"/>
    </location>
</feature>
<keyword evidence="5" id="KW-0067">ATP-binding</keyword>
<reference evidence="13" key="2">
    <citation type="submission" date="2020-12" db="UniProtKB">
        <authorList>
            <consortium name="WormBaseParasite"/>
        </authorList>
    </citation>
    <scope>IDENTIFICATION</scope>
</reference>
<keyword evidence="8" id="KW-0413">Isomerase</keyword>
<dbReference type="AlphaFoldDB" id="A0A090LKU9"/>
<dbReference type="OrthoDB" id="19182at2759"/>
<dbReference type="GO" id="GO:0005634">
    <property type="term" value="C:nucleus"/>
    <property type="evidence" value="ECO:0007669"/>
    <property type="project" value="TreeGrafter"/>
</dbReference>
<dbReference type="Proteomes" id="UP000035682">
    <property type="component" value="Unplaced"/>
</dbReference>
<dbReference type="EMBL" id="LN609529">
    <property type="protein sequence ID" value="CEF68783.1"/>
    <property type="molecule type" value="Genomic_DNA"/>
</dbReference>
<feature type="domain" description="Helicase ATP-binding" evidence="10">
    <location>
        <begin position="49"/>
        <end position="507"/>
    </location>
</feature>
<evidence type="ECO:0000256" key="1">
    <source>
        <dbReference type="ARBA" id="ARBA00022723"/>
    </source>
</evidence>
<keyword evidence="3" id="KW-0378">Hydrolase</keyword>
<dbReference type="GO" id="GO:0005509">
    <property type="term" value="F:calcium ion binding"/>
    <property type="evidence" value="ECO:0007669"/>
    <property type="project" value="InterPro"/>
</dbReference>